<dbReference type="GO" id="GO:0031419">
    <property type="term" value="F:cobalamin binding"/>
    <property type="evidence" value="ECO:0007669"/>
    <property type="project" value="InterPro"/>
</dbReference>
<evidence type="ECO:0000256" key="1">
    <source>
        <dbReference type="ARBA" id="ARBA00001966"/>
    </source>
</evidence>
<dbReference type="InterPro" id="IPR036724">
    <property type="entry name" value="Cobalamin-bd_sf"/>
</dbReference>
<dbReference type="GO" id="GO:0046872">
    <property type="term" value="F:metal ion binding"/>
    <property type="evidence" value="ECO:0007669"/>
    <property type="project" value="UniProtKB-KW"/>
</dbReference>
<dbReference type="InterPro" id="IPR051198">
    <property type="entry name" value="BchE-like"/>
</dbReference>
<evidence type="ECO:0000313" key="8">
    <source>
        <dbReference type="Proteomes" id="UP000076512"/>
    </source>
</evidence>
<evidence type="ECO:0000256" key="2">
    <source>
        <dbReference type="ARBA" id="ARBA00022691"/>
    </source>
</evidence>
<evidence type="ECO:0000256" key="4">
    <source>
        <dbReference type="ARBA" id="ARBA00023004"/>
    </source>
</evidence>
<gene>
    <name evidence="7" type="ORF">AWN90_36750</name>
</gene>
<keyword evidence="2" id="KW-0949">S-adenosyl-L-methionine</keyword>
<keyword evidence="5" id="KW-0411">Iron-sulfur</keyword>
<proteinExistence type="predicted"/>
<dbReference type="SFLD" id="SFLDF00430">
    <property type="entry name" value="OxsB-like"/>
    <property type="match status" value="1"/>
</dbReference>
<dbReference type="InterPro" id="IPR034532">
    <property type="entry name" value="OxsB-like"/>
</dbReference>
<dbReference type="InterPro" id="IPR007197">
    <property type="entry name" value="rSAM"/>
</dbReference>
<keyword evidence="3" id="KW-0479">Metal-binding</keyword>
<keyword evidence="4" id="KW-0408">Iron</keyword>
<sequence>MNEAAEHRFARPAVLLTALYHPEYFPLPRFPLAISDLARAARATLTGHTTLMDMQLGVTLDDIIEAVHTRRPDILGISATFGQHDLLVNLLEDIESLHDRPLVIAGGSLTARNEHLLLERWPWLLIARGAGEPTIADTLAFWNRDIGFSEIRGIGYVGAARGEGTLAIGRYRKSATVPNRTSTDIFPELDLLAPTFENLGVAQLESSRGCTNYCSFCPRGHKGKWSGVPPEQLPMIVSAMGDVFDRYPQIARTLYLVDEEFVGRGPDAVDRALNVAEVLHQQRFAWETSCRVDQVVRTDTDRAWHLERAQMWRSLCEKGLRRCLFGVESGVTSILTRFNKETTGEQNALAIRTLSALGVPTRFTYITFDHLMTEAELRSTYHFQSRTDLILKPLPHMPIEDIIDGVRDESFVAEHTTGRPFYTGISYMLVSMECLIGAAYTKQVQAAGLAGAARPSMGRLDAQFADRRIGVLSQHAQLWVDRHFALDYTLKSLEKILDGHPRAAARGARGVIKDAAFELFSDMLDTLDVWSPDSTDLDGLATILTKMMDARLEPLAERMTKTVAGLRQILPPDDRQLLDVEFDRWTDRSGWELINAADPCGT</sequence>
<dbReference type="PROSITE" id="PS51332">
    <property type="entry name" value="B12_BINDING"/>
    <property type="match status" value="1"/>
</dbReference>
<dbReference type="InterPro" id="IPR006158">
    <property type="entry name" value="Cobalamin-bd"/>
</dbReference>
<organism evidence="7 8">
    <name type="scientific">Nocardia terpenica</name>
    <dbReference type="NCBI Taxonomy" id="455432"/>
    <lineage>
        <taxon>Bacteria</taxon>
        <taxon>Bacillati</taxon>
        <taxon>Actinomycetota</taxon>
        <taxon>Actinomycetes</taxon>
        <taxon>Mycobacteriales</taxon>
        <taxon>Nocardiaceae</taxon>
        <taxon>Nocardia</taxon>
    </lineage>
</organism>
<evidence type="ECO:0000259" key="6">
    <source>
        <dbReference type="PROSITE" id="PS51332"/>
    </source>
</evidence>
<dbReference type="SFLD" id="SFLDS00029">
    <property type="entry name" value="Radical_SAM"/>
    <property type="match status" value="1"/>
</dbReference>
<dbReference type="OrthoDB" id="5298546at2"/>
<evidence type="ECO:0000256" key="5">
    <source>
        <dbReference type="ARBA" id="ARBA00023014"/>
    </source>
</evidence>
<dbReference type="InterPro" id="IPR058240">
    <property type="entry name" value="rSAM_sf"/>
</dbReference>
<keyword evidence="8" id="KW-1185">Reference proteome</keyword>
<dbReference type="AlphaFoldDB" id="A0A164LDX0"/>
<dbReference type="SFLD" id="SFLDG01082">
    <property type="entry name" value="B12-binding_domain_containing"/>
    <property type="match status" value="1"/>
</dbReference>
<dbReference type="Gene3D" id="3.40.50.280">
    <property type="entry name" value="Cobalamin-binding domain"/>
    <property type="match status" value="1"/>
</dbReference>
<name>A0A164LDX0_9NOCA</name>
<dbReference type="EMBL" id="LWGR01000009">
    <property type="protein sequence ID" value="KZM72302.1"/>
    <property type="molecule type" value="Genomic_DNA"/>
</dbReference>
<reference evidence="7 8" key="1">
    <citation type="submission" date="2016-04" db="EMBL/GenBank/DDBJ databases">
        <authorList>
            <person name="Evans L.H."/>
            <person name="Alamgir A."/>
            <person name="Owens N."/>
            <person name="Weber N.D."/>
            <person name="Virtaneva K."/>
            <person name="Barbian K."/>
            <person name="Babar A."/>
            <person name="Rosenke K."/>
        </authorList>
    </citation>
    <scope>NUCLEOTIDE SEQUENCE [LARGE SCALE GENOMIC DNA]</scope>
    <source>
        <strain evidence="7 8">IFM 0406</strain>
    </source>
</reference>
<comment type="caution">
    <text evidence="7">The sequence shown here is derived from an EMBL/GenBank/DDBJ whole genome shotgun (WGS) entry which is preliminary data.</text>
</comment>
<evidence type="ECO:0000256" key="3">
    <source>
        <dbReference type="ARBA" id="ARBA00022723"/>
    </source>
</evidence>
<dbReference type="Proteomes" id="UP000076512">
    <property type="component" value="Unassembled WGS sequence"/>
</dbReference>
<accession>A0A164LDX0</accession>
<dbReference type="SUPFAM" id="SSF52242">
    <property type="entry name" value="Cobalamin (vitamin B12)-binding domain"/>
    <property type="match status" value="1"/>
</dbReference>
<dbReference type="GO" id="GO:0003824">
    <property type="term" value="F:catalytic activity"/>
    <property type="evidence" value="ECO:0007669"/>
    <property type="project" value="InterPro"/>
</dbReference>
<protein>
    <submittedName>
        <fullName evidence="7">Radical SAM protein</fullName>
    </submittedName>
</protein>
<dbReference type="GO" id="GO:0051536">
    <property type="term" value="F:iron-sulfur cluster binding"/>
    <property type="evidence" value="ECO:0007669"/>
    <property type="project" value="UniProtKB-KW"/>
</dbReference>
<dbReference type="STRING" id="455432.AWN90_36750"/>
<dbReference type="PANTHER" id="PTHR43409">
    <property type="entry name" value="ANAEROBIC MAGNESIUM-PROTOPORPHYRIN IX MONOMETHYL ESTER CYCLASE-RELATED"/>
    <property type="match status" value="1"/>
</dbReference>
<feature type="domain" description="B12-binding" evidence="6">
    <location>
        <begin position="11"/>
        <end position="149"/>
    </location>
</feature>
<comment type="cofactor">
    <cofactor evidence="1">
        <name>[4Fe-4S] cluster</name>
        <dbReference type="ChEBI" id="CHEBI:49883"/>
    </cofactor>
</comment>
<dbReference type="SUPFAM" id="SSF102114">
    <property type="entry name" value="Radical SAM enzymes"/>
    <property type="match status" value="1"/>
</dbReference>
<evidence type="ECO:0000313" key="7">
    <source>
        <dbReference type="EMBL" id="KZM72302.1"/>
    </source>
</evidence>